<feature type="transmembrane region" description="Helical" evidence="1">
    <location>
        <begin position="83"/>
        <end position="104"/>
    </location>
</feature>
<keyword evidence="1" id="KW-0472">Membrane</keyword>
<comment type="caution">
    <text evidence="2">The sequence shown here is derived from an EMBL/GenBank/DDBJ whole genome shotgun (WGS) entry which is preliminary data.</text>
</comment>
<organism evidence="2 3">
    <name type="scientific">Brenneria tiliae</name>
    <dbReference type="NCBI Taxonomy" id="2914984"/>
    <lineage>
        <taxon>Bacteria</taxon>
        <taxon>Pseudomonadati</taxon>
        <taxon>Pseudomonadota</taxon>
        <taxon>Gammaproteobacteria</taxon>
        <taxon>Enterobacterales</taxon>
        <taxon>Pectobacteriaceae</taxon>
        <taxon>Brenneria</taxon>
    </lineage>
</organism>
<reference evidence="2 3" key="1">
    <citation type="submission" date="2022-02" db="EMBL/GenBank/DDBJ databases">
        <title>Description of Brenneria tiliae sp. nov. isolated from symptomatic Tilia x moltkei and Tilia x europaea trees in the UK.</title>
        <authorList>
            <person name="Kile H."/>
        </authorList>
    </citation>
    <scope>NUCLEOTIDE SEQUENCE [LARGE SCALE GENOMIC DNA]</scope>
    <source>
        <strain evidence="2 3">MC1SB4.1</strain>
    </source>
</reference>
<keyword evidence="1" id="KW-0812">Transmembrane</keyword>
<accession>A0ABT0N067</accession>
<keyword evidence="3" id="KW-1185">Reference proteome</keyword>
<sequence>MKKHLLIVLGTVAAAALSILAFYQLPIALGTLAAWVTTGSFFLQVVHIIRNKDTTGISLGMYAALFFGVSCWTAYGFKVQDVPVMAANGITTLLAMTVIVLKIYNEREVEHHAPRTAKKAALSPTYYMPVIGSLKSKRL</sequence>
<gene>
    <name evidence="2" type="ORF">MFP26_21480</name>
</gene>
<evidence type="ECO:0000313" key="3">
    <source>
        <dbReference type="Proteomes" id="UP001203069"/>
    </source>
</evidence>
<dbReference type="Pfam" id="PF03083">
    <property type="entry name" value="MtN3_slv"/>
    <property type="match status" value="1"/>
</dbReference>
<protein>
    <submittedName>
        <fullName evidence="2">SemiSWEET family transporter</fullName>
    </submittedName>
</protein>
<evidence type="ECO:0000313" key="2">
    <source>
        <dbReference type="EMBL" id="MCL2895247.1"/>
    </source>
</evidence>
<keyword evidence="1" id="KW-1133">Transmembrane helix</keyword>
<feature type="transmembrane region" description="Helical" evidence="1">
    <location>
        <begin position="56"/>
        <end position="77"/>
    </location>
</feature>
<feature type="transmembrane region" description="Helical" evidence="1">
    <location>
        <begin position="31"/>
        <end position="49"/>
    </location>
</feature>
<evidence type="ECO:0000256" key="1">
    <source>
        <dbReference type="SAM" id="Phobius"/>
    </source>
</evidence>
<dbReference type="EMBL" id="JAKPBZ010000115">
    <property type="protein sequence ID" value="MCL2895247.1"/>
    <property type="molecule type" value="Genomic_DNA"/>
</dbReference>
<dbReference type="RefSeq" id="WP_249246214.1">
    <property type="nucleotide sequence ID" value="NZ_JAKPBZ010000115.1"/>
</dbReference>
<dbReference type="Gene3D" id="1.20.1280.290">
    <property type="match status" value="1"/>
</dbReference>
<dbReference type="InterPro" id="IPR004316">
    <property type="entry name" value="SWEET_rpt"/>
</dbReference>
<dbReference type="Proteomes" id="UP001203069">
    <property type="component" value="Unassembled WGS sequence"/>
</dbReference>
<proteinExistence type="predicted"/>
<name>A0ABT0N067_9GAMM</name>